<organism evidence="3 4">
    <name type="scientific">Svornostia abyssi</name>
    <dbReference type="NCBI Taxonomy" id="2898438"/>
    <lineage>
        <taxon>Bacteria</taxon>
        <taxon>Bacillati</taxon>
        <taxon>Actinomycetota</taxon>
        <taxon>Thermoleophilia</taxon>
        <taxon>Solirubrobacterales</taxon>
        <taxon>Baekduiaceae</taxon>
        <taxon>Svornostia</taxon>
    </lineage>
</organism>
<dbReference type="PANTHER" id="PTHR46018:SF2">
    <property type="entry name" value="ZINC PHOSPHODIESTERASE ELAC PROTEIN 1"/>
    <property type="match status" value="1"/>
</dbReference>
<gene>
    <name evidence="3" type="ORF">LRS13_13550</name>
</gene>
<accession>A0ABY5PAX3</accession>
<sequence>MSVPMDRRTFLRSTAATAAAGIAAGHLPPPALAAGRLRVVLLGTLAGDGLGGAGNERTGTAIAVEHGGDVVLVGCGFGSIRRLLEAGIETSRLRAALVTRLTFDQTADLASLAMGAWSNGSNNGDPASPAARRRLPILGPAGTQAHLLAYARQEALTIDDQYRVLKQVPAFDVFARPRDVTASAVRRRVLRDGTVEVAAARLVDPRSVSSGVVVPEALGYRIAAGSSAVAIIGPCAHRDRAVALARGADTVVCEVVDVEGARRAARALGSSRAQIAAMQRTWTTPAEAADLAARAGAGTLVLAGLVAGRRAGHRPPLAPRYRRLHRTRHRGPGSSPRLNVAAAWPPPVR</sequence>
<evidence type="ECO:0000313" key="4">
    <source>
        <dbReference type="Proteomes" id="UP001058860"/>
    </source>
</evidence>
<evidence type="ECO:0000256" key="2">
    <source>
        <dbReference type="SAM" id="MobiDB-lite"/>
    </source>
</evidence>
<reference evidence="4" key="1">
    <citation type="submission" date="2021-11" db="EMBL/GenBank/DDBJ databases">
        <title>Cultivation dependent microbiological survey of springs from the worlds oldest radium mine currently devoted to the extraction of radon-saturated water.</title>
        <authorList>
            <person name="Kapinusova G."/>
            <person name="Smrhova T."/>
            <person name="Strejcek M."/>
            <person name="Suman J."/>
            <person name="Jani K."/>
            <person name="Pajer P."/>
            <person name="Uhlik O."/>
        </authorList>
    </citation>
    <scope>NUCLEOTIDE SEQUENCE [LARGE SCALE GENOMIC DNA]</scope>
    <source>
        <strain evidence="4">J379</strain>
    </source>
</reference>
<dbReference type="SUPFAM" id="SSF56281">
    <property type="entry name" value="Metallo-hydrolase/oxidoreductase"/>
    <property type="match status" value="1"/>
</dbReference>
<evidence type="ECO:0000313" key="3">
    <source>
        <dbReference type="EMBL" id="UUY01748.1"/>
    </source>
</evidence>
<keyword evidence="1" id="KW-0255">Endonuclease</keyword>
<name>A0ABY5PAX3_9ACTN</name>
<dbReference type="EMBL" id="CP088295">
    <property type="protein sequence ID" value="UUY01748.1"/>
    <property type="molecule type" value="Genomic_DNA"/>
</dbReference>
<keyword evidence="4" id="KW-1185">Reference proteome</keyword>
<dbReference type="PANTHER" id="PTHR46018">
    <property type="entry name" value="ZINC PHOSPHODIESTERASE ELAC PROTEIN 1"/>
    <property type="match status" value="1"/>
</dbReference>
<dbReference type="RefSeq" id="WP_353862297.1">
    <property type="nucleotide sequence ID" value="NZ_CP088295.1"/>
</dbReference>
<evidence type="ECO:0000256" key="1">
    <source>
        <dbReference type="ARBA" id="ARBA00022759"/>
    </source>
</evidence>
<dbReference type="InterPro" id="IPR036866">
    <property type="entry name" value="RibonucZ/Hydroxyglut_hydro"/>
</dbReference>
<dbReference type="PROSITE" id="PS51318">
    <property type="entry name" value="TAT"/>
    <property type="match status" value="1"/>
</dbReference>
<protein>
    <submittedName>
        <fullName evidence="3">Twin-arginine translocation signal domain-containing protein</fullName>
    </submittedName>
</protein>
<dbReference type="InterPro" id="IPR006311">
    <property type="entry name" value="TAT_signal"/>
</dbReference>
<feature type="region of interest" description="Disordered" evidence="2">
    <location>
        <begin position="326"/>
        <end position="349"/>
    </location>
</feature>
<keyword evidence="1" id="KW-0378">Hydrolase</keyword>
<dbReference type="Gene3D" id="3.60.15.10">
    <property type="entry name" value="Ribonuclease Z/Hydroxyacylglutathione hydrolase-like"/>
    <property type="match status" value="1"/>
</dbReference>
<keyword evidence="1" id="KW-0540">Nuclease</keyword>
<dbReference type="Proteomes" id="UP001058860">
    <property type="component" value="Chromosome"/>
</dbReference>
<proteinExistence type="predicted"/>